<dbReference type="PROSITE" id="PS50109">
    <property type="entry name" value="HIS_KIN"/>
    <property type="match status" value="1"/>
</dbReference>
<organism evidence="10 11">
    <name type="scientific">Rhodosorus marinus</name>
    <dbReference type="NCBI Taxonomy" id="101924"/>
    <lineage>
        <taxon>Eukaryota</taxon>
        <taxon>Rhodophyta</taxon>
        <taxon>Stylonematophyceae</taxon>
        <taxon>Stylonematales</taxon>
        <taxon>Stylonemataceae</taxon>
        <taxon>Rhodosorus</taxon>
    </lineage>
</organism>
<accession>A0AAV8V0N6</accession>
<evidence type="ECO:0000256" key="7">
    <source>
        <dbReference type="ARBA" id="ARBA00048201"/>
    </source>
</evidence>
<dbReference type="GO" id="GO:0005759">
    <property type="term" value="C:mitochondrial matrix"/>
    <property type="evidence" value="ECO:0007669"/>
    <property type="project" value="UniProtKB-SubCell"/>
</dbReference>
<dbReference type="InterPro" id="IPR003594">
    <property type="entry name" value="HATPase_dom"/>
</dbReference>
<keyword evidence="11" id="KW-1185">Reference proteome</keyword>
<dbReference type="InterPro" id="IPR018955">
    <property type="entry name" value="BCDHK/PDK_N"/>
</dbReference>
<evidence type="ECO:0000313" key="11">
    <source>
        <dbReference type="Proteomes" id="UP001157974"/>
    </source>
</evidence>
<dbReference type="AlphaFoldDB" id="A0AAV8V0N6"/>
<proteinExistence type="inferred from homology"/>
<dbReference type="EC" id="2.7.11.-" evidence="8"/>
<dbReference type="SUPFAM" id="SSF55874">
    <property type="entry name" value="ATPase domain of HSP90 chaperone/DNA topoisomerase II/histidine kinase"/>
    <property type="match status" value="1"/>
</dbReference>
<dbReference type="GO" id="GO:0004740">
    <property type="term" value="F:pyruvate dehydrogenase (acetyl-transferring) kinase activity"/>
    <property type="evidence" value="ECO:0007669"/>
    <property type="project" value="UniProtKB-EC"/>
</dbReference>
<dbReference type="InterPro" id="IPR039028">
    <property type="entry name" value="BCKD/PDK"/>
</dbReference>
<evidence type="ECO:0000256" key="1">
    <source>
        <dbReference type="ARBA" id="ARBA00006155"/>
    </source>
</evidence>
<dbReference type="Proteomes" id="UP001157974">
    <property type="component" value="Unassembled WGS sequence"/>
</dbReference>
<reference evidence="10 11" key="1">
    <citation type="journal article" date="2023" name="Nat. Commun.">
        <title>Origin of minicircular mitochondrial genomes in red algae.</title>
        <authorList>
            <person name="Lee Y."/>
            <person name="Cho C.H."/>
            <person name="Lee Y.M."/>
            <person name="Park S.I."/>
            <person name="Yang J.H."/>
            <person name="West J.A."/>
            <person name="Bhattacharya D."/>
            <person name="Yoon H.S."/>
        </authorList>
    </citation>
    <scope>NUCLEOTIDE SEQUENCE [LARGE SCALE GENOMIC DNA]</scope>
    <source>
        <strain evidence="10 11">CCMP1338</strain>
        <tissue evidence="10">Whole cell</tissue>
    </source>
</reference>
<dbReference type="CDD" id="cd16929">
    <property type="entry name" value="HATPase_PDK-like"/>
    <property type="match status" value="1"/>
</dbReference>
<dbReference type="Gene3D" id="1.20.140.20">
    <property type="entry name" value="Alpha-ketoacid/pyruvate dehydrogenase kinase, N-terminal domain"/>
    <property type="match status" value="1"/>
</dbReference>
<evidence type="ECO:0000313" key="10">
    <source>
        <dbReference type="EMBL" id="KAJ8906792.1"/>
    </source>
</evidence>
<keyword evidence="2 8" id="KW-0808">Transferase</keyword>
<dbReference type="Pfam" id="PF10436">
    <property type="entry name" value="BCDHK_Adom3"/>
    <property type="match status" value="1"/>
</dbReference>
<comment type="subcellular location">
    <subcellularLocation>
        <location evidence="8">Mitochondrion matrix</location>
    </subcellularLocation>
</comment>
<evidence type="ECO:0000256" key="6">
    <source>
        <dbReference type="ARBA" id="ARBA00023128"/>
    </source>
</evidence>
<sequence length="378" mass="43186">MATTTMASSRLARVPVYMLRKTTGIMLDDYASRPQTPTTLRQMYELGMRTNYEKILLGAQFLHAELPIRLAHRVKELENLPYDLNNMPSVIKVRQLYENSFQDLVERKRPEDEEEEELFTDLLVRIRSRHDDVHKLMAKGVMELKTESGRGANDLKIHDFLDRFYRSRIGIRTLISHQADMRYSRKGYVGIINPVCKPEVIVRDAAQAVHSIAYRTYGDCPEVQLHGKTSLQFPYIEGHIFFCLFELLKNSIRATMETHGNNVHIPPVKVVIADGNEDVTLKISDEGGGIPRSEMENVWNYLFTTAEIPPEKLMEIEEKSRHGGVGCDPIAGFGYGLPLSRIHARYFSGDLNIVSMEGYGTDAYLHLSKLWNKAEDLP</sequence>
<evidence type="ECO:0000256" key="5">
    <source>
        <dbReference type="ARBA" id="ARBA00022840"/>
    </source>
</evidence>
<gene>
    <name evidence="10" type="ORF">NDN08_003278</name>
</gene>
<evidence type="ECO:0000256" key="3">
    <source>
        <dbReference type="ARBA" id="ARBA00022741"/>
    </source>
</evidence>
<feature type="domain" description="Histidine kinase" evidence="9">
    <location>
        <begin position="244"/>
        <end position="371"/>
    </location>
</feature>
<keyword evidence="3 8" id="KW-0547">Nucleotide-binding</keyword>
<dbReference type="EMBL" id="JAMWBK010000003">
    <property type="protein sequence ID" value="KAJ8906792.1"/>
    <property type="molecule type" value="Genomic_DNA"/>
</dbReference>
<dbReference type="PANTHER" id="PTHR11947:SF3">
    <property type="entry name" value="[PYRUVATE DEHYDROGENASE (ACETYL-TRANSFERRING)] KINASE, MITOCHONDRIAL"/>
    <property type="match status" value="1"/>
</dbReference>
<keyword evidence="6 8" id="KW-0496">Mitochondrion</keyword>
<dbReference type="GO" id="GO:0010906">
    <property type="term" value="P:regulation of glucose metabolic process"/>
    <property type="evidence" value="ECO:0007669"/>
    <property type="project" value="TreeGrafter"/>
</dbReference>
<dbReference type="SUPFAM" id="SSF69012">
    <property type="entry name" value="alpha-ketoacid dehydrogenase kinase, N-terminal domain"/>
    <property type="match status" value="1"/>
</dbReference>
<protein>
    <recommendedName>
        <fullName evidence="8">Protein-serine/threonine kinase</fullName>
        <ecNumber evidence="8">2.7.11.-</ecNumber>
    </recommendedName>
</protein>
<dbReference type="Pfam" id="PF02518">
    <property type="entry name" value="HATPase_c"/>
    <property type="match status" value="1"/>
</dbReference>
<dbReference type="PANTHER" id="PTHR11947">
    <property type="entry name" value="PYRUVATE DEHYDROGENASE KINASE"/>
    <property type="match status" value="1"/>
</dbReference>
<evidence type="ECO:0000256" key="4">
    <source>
        <dbReference type="ARBA" id="ARBA00022777"/>
    </source>
</evidence>
<keyword evidence="5 8" id="KW-0067">ATP-binding</keyword>
<comment type="similarity">
    <text evidence="1 8">Belongs to the PDK/BCKDK protein kinase family.</text>
</comment>
<keyword evidence="4 8" id="KW-0418">Kinase</keyword>
<dbReference type="SMART" id="SM00387">
    <property type="entry name" value="HATPase_c"/>
    <property type="match status" value="1"/>
</dbReference>
<comment type="caution">
    <text evidence="10">The sequence shown here is derived from an EMBL/GenBank/DDBJ whole genome shotgun (WGS) entry which is preliminary data.</text>
</comment>
<evidence type="ECO:0000256" key="8">
    <source>
        <dbReference type="RuleBase" id="RU366032"/>
    </source>
</evidence>
<dbReference type="InterPro" id="IPR005467">
    <property type="entry name" value="His_kinase_dom"/>
</dbReference>
<evidence type="ECO:0000256" key="2">
    <source>
        <dbReference type="ARBA" id="ARBA00022679"/>
    </source>
</evidence>
<evidence type="ECO:0000259" key="9">
    <source>
        <dbReference type="PROSITE" id="PS50109"/>
    </source>
</evidence>
<dbReference type="GO" id="GO:0005524">
    <property type="term" value="F:ATP binding"/>
    <property type="evidence" value="ECO:0007669"/>
    <property type="project" value="UniProtKB-UniRule"/>
</dbReference>
<name>A0AAV8V0N6_9RHOD</name>
<dbReference type="InterPro" id="IPR036890">
    <property type="entry name" value="HATPase_C_sf"/>
</dbReference>
<dbReference type="InterPro" id="IPR036784">
    <property type="entry name" value="AK/P_DHK_N_sf"/>
</dbReference>
<dbReference type="Gene3D" id="3.30.565.10">
    <property type="entry name" value="Histidine kinase-like ATPase, C-terminal domain"/>
    <property type="match status" value="1"/>
</dbReference>
<comment type="catalytic activity">
    <reaction evidence="7">
        <text>L-seryl-[pyruvate dehydrogenase E1 alpha subunit] + ATP = O-phospho-L-seryl-[pyruvate dehydrogenase E1 alpha subunit] + ADP + H(+)</text>
        <dbReference type="Rhea" id="RHEA:23052"/>
        <dbReference type="Rhea" id="RHEA-COMP:13689"/>
        <dbReference type="Rhea" id="RHEA-COMP:13690"/>
        <dbReference type="ChEBI" id="CHEBI:15378"/>
        <dbReference type="ChEBI" id="CHEBI:29999"/>
        <dbReference type="ChEBI" id="CHEBI:30616"/>
        <dbReference type="ChEBI" id="CHEBI:83421"/>
        <dbReference type="ChEBI" id="CHEBI:456216"/>
        <dbReference type="EC" id="2.7.11.2"/>
    </reaction>
</comment>